<keyword evidence="1" id="KW-0433">Leucine-rich repeat</keyword>
<evidence type="ECO:0000256" key="1">
    <source>
        <dbReference type="ARBA" id="ARBA00022614"/>
    </source>
</evidence>
<dbReference type="GeneID" id="25560236"/>
<sequence>MAFLDRAYRRAQTEGKLILAGRGLGELPQEALVVGSLVLDDVPGYAVVDLRVVDISGNELSYLPPQLLDYEFLKVFDASRNALDDASVSDLVAAANARPPWPALLRLNLAHNALTLVPLYGSPSIRVLDVSHNAVTMVDGPWPRLVELRASHNRIDTLLGLSHVACLEILDCAHNALAELPDELFESAPSLRIVDLSHNRLTALPEAIGSSAALAELHLVHNASLSQLPRSLPSCTALHTLDISECAFAELPVHALLGLPALKVVRAVGNRMRSVPASVAGLDGLVTLDLASNELRSLPPELALCSSLTHLGVEGNPFRGLRRSIVEKGSHAILEYLRTRLPEELLAGSASSGLATSLVPAGDGSLDLSSQGLDELPASFGGLVTSLTADDNGLRSLPLEFAPDVCYSLEALSLARNKLELVPESLLPPLASLSLLNLAHNGLRAPPRSLAALAGSLTSLDLSFNRGMALQFALNELYSLQRVVLSGCKLRSWPFATDDPFPAPLVDLVLDSNAFDFIPPPTHIDDCALSTLDVRNNELCELPPDLGFFPVLSALMFDGNPSRRLMRVALKGTSALKKHLRLVAGADE</sequence>
<keyword evidence="2" id="KW-0677">Repeat</keyword>
<keyword evidence="4" id="KW-1185">Reference proteome</keyword>
<name>A0A0L0D8V0_THETB</name>
<evidence type="ECO:0000313" key="3">
    <source>
        <dbReference type="EMBL" id="KNC48650.1"/>
    </source>
</evidence>
<dbReference type="InterPro" id="IPR001611">
    <property type="entry name" value="Leu-rich_rpt"/>
</dbReference>
<dbReference type="GO" id="GO:0005737">
    <property type="term" value="C:cytoplasm"/>
    <property type="evidence" value="ECO:0007669"/>
    <property type="project" value="TreeGrafter"/>
</dbReference>
<dbReference type="InterPro" id="IPR003591">
    <property type="entry name" value="Leu-rich_rpt_typical-subtyp"/>
</dbReference>
<dbReference type="Gene3D" id="3.80.10.10">
    <property type="entry name" value="Ribonuclease Inhibitor"/>
    <property type="match status" value="2"/>
</dbReference>
<dbReference type="PANTHER" id="PTHR48051:SF1">
    <property type="entry name" value="RAS SUPPRESSOR PROTEIN 1"/>
    <property type="match status" value="1"/>
</dbReference>
<proteinExistence type="predicted"/>
<accession>A0A0L0D8V0</accession>
<dbReference type="PANTHER" id="PTHR48051">
    <property type="match status" value="1"/>
</dbReference>
<gene>
    <name evidence="3" type="ORF">AMSG_00427</name>
</gene>
<evidence type="ECO:0000256" key="2">
    <source>
        <dbReference type="ARBA" id="ARBA00022737"/>
    </source>
</evidence>
<organism evidence="3 4">
    <name type="scientific">Thecamonas trahens ATCC 50062</name>
    <dbReference type="NCBI Taxonomy" id="461836"/>
    <lineage>
        <taxon>Eukaryota</taxon>
        <taxon>Apusozoa</taxon>
        <taxon>Apusomonadida</taxon>
        <taxon>Apusomonadidae</taxon>
        <taxon>Thecamonas</taxon>
    </lineage>
</organism>
<dbReference type="EMBL" id="GL349434">
    <property type="protein sequence ID" value="KNC48650.1"/>
    <property type="molecule type" value="Genomic_DNA"/>
</dbReference>
<reference evidence="3 4" key="1">
    <citation type="submission" date="2010-05" db="EMBL/GenBank/DDBJ databases">
        <title>The Genome Sequence of Thecamonas trahens ATCC 50062.</title>
        <authorList>
            <consortium name="The Broad Institute Genome Sequencing Platform"/>
            <person name="Russ C."/>
            <person name="Cuomo C."/>
            <person name="Shea T."/>
            <person name="Young S.K."/>
            <person name="Zeng Q."/>
            <person name="Koehrsen M."/>
            <person name="Haas B."/>
            <person name="Borodovsky M."/>
            <person name="Guigo R."/>
            <person name="Alvarado L."/>
            <person name="Berlin A."/>
            <person name="Bochicchio J."/>
            <person name="Borenstein D."/>
            <person name="Chapman S."/>
            <person name="Chen Z."/>
            <person name="Freedman E."/>
            <person name="Gellesch M."/>
            <person name="Goldberg J."/>
            <person name="Griggs A."/>
            <person name="Gujja S."/>
            <person name="Heilman E."/>
            <person name="Heiman D."/>
            <person name="Hepburn T."/>
            <person name="Howarth C."/>
            <person name="Jen D."/>
            <person name="Larson L."/>
            <person name="Mehta T."/>
            <person name="Park D."/>
            <person name="Pearson M."/>
            <person name="Roberts A."/>
            <person name="Saif S."/>
            <person name="Shenoy N."/>
            <person name="Sisk P."/>
            <person name="Stolte C."/>
            <person name="Sykes S."/>
            <person name="Thomson T."/>
            <person name="Walk T."/>
            <person name="White J."/>
            <person name="Yandava C."/>
            <person name="Burger G."/>
            <person name="Gray M.W."/>
            <person name="Holland P.W.H."/>
            <person name="King N."/>
            <person name="Lang F.B.F."/>
            <person name="Roger A.J."/>
            <person name="Ruiz-Trillo I."/>
            <person name="Lander E."/>
            <person name="Nusbaum C."/>
        </authorList>
    </citation>
    <scope>NUCLEOTIDE SEQUENCE [LARGE SCALE GENOMIC DNA]</scope>
    <source>
        <strain evidence="3 4">ATCC 50062</strain>
    </source>
</reference>
<dbReference type="InterPro" id="IPR032675">
    <property type="entry name" value="LRR_dom_sf"/>
</dbReference>
<dbReference type="Pfam" id="PF13855">
    <property type="entry name" value="LRR_8"/>
    <property type="match status" value="1"/>
</dbReference>
<dbReference type="OrthoDB" id="660555at2759"/>
<dbReference type="AlphaFoldDB" id="A0A0L0D8V0"/>
<dbReference type="InterPro" id="IPR050216">
    <property type="entry name" value="LRR_domain-containing"/>
</dbReference>
<dbReference type="FunFam" id="3.80.10.10:FF:000116">
    <property type="entry name" value="Leucine-rich repeat-containing protein 40"/>
    <property type="match status" value="1"/>
</dbReference>
<dbReference type="STRING" id="461836.A0A0L0D8V0"/>
<evidence type="ECO:0000313" key="4">
    <source>
        <dbReference type="Proteomes" id="UP000054408"/>
    </source>
</evidence>
<dbReference type="Proteomes" id="UP000054408">
    <property type="component" value="Unassembled WGS sequence"/>
</dbReference>
<dbReference type="eggNOG" id="KOG0472">
    <property type="taxonomic scope" value="Eukaryota"/>
</dbReference>
<dbReference type="PROSITE" id="PS51450">
    <property type="entry name" value="LRR"/>
    <property type="match status" value="1"/>
</dbReference>
<dbReference type="OMA" id="WWERREL"/>
<dbReference type="SMART" id="SM00369">
    <property type="entry name" value="LRR_TYP"/>
    <property type="match status" value="8"/>
</dbReference>
<protein>
    <submittedName>
        <fullName evidence="3">Leucine-rich repeat-containing protein 40</fullName>
    </submittedName>
</protein>
<dbReference type="SUPFAM" id="SSF52058">
    <property type="entry name" value="L domain-like"/>
    <property type="match status" value="2"/>
</dbReference>
<dbReference type="RefSeq" id="XP_013762706.1">
    <property type="nucleotide sequence ID" value="XM_013907252.1"/>
</dbReference>